<name>A0A0A9FA69_ARUDO</name>
<reference evidence="1" key="1">
    <citation type="submission" date="2014-09" db="EMBL/GenBank/DDBJ databases">
        <authorList>
            <person name="Magalhaes I.L.F."/>
            <person name="Oliveira U."/>
            <person name="Santos F.R."/>
            <person name="Vidigal T.H.D.A."/>
            <person name="Brescovit A.D."/>
            <person name="Santos A.J."/>
        </authorList>
    </citation>
    <scope>NUCLEOTIDE SEQUENCE</scope>
    <source>
        <tissue evidence="1">Shoot tissue taken approximately 20 cm above the soil surface</tissue>
    </source>
</reference>
<sequence length="32" mass="3691">MILAFLATASKTHMKRIGQCKQTNCKENTYEM</sequence>
<dbReference type="EMBL" id="GBRH01192758">
    <property type="protein sequence ID" value="JAE05138.1"/>
    <property type="molecule type" value="Transcribed_RNA"/>
</dbReference>
<evidence type="ECO:0000313" key="1">
    <source>
        <dbReference type="EMBL" id="JAE05138.1"/>
    </source>
</evidence>
<accession>A0A0A9FA69</accession>
<reference evidence="1" key="2">
    <citation type="journal article" date="2015" name="Data Brief">
        <title>Shoot transcriptome of the giant reed, Arundo donax.</title>
        <authorList>
            <person name="Barrero R.A."/>
            <person name="Guerrero F.D."/>
            <person name="Moolhuijzen P."/>
            <person name="Goolsby J.A."/>
            <person name="Tidwell J."/>
            <person name="Bellgard S.E."/>
            <person name="Bellgard M.I."/>
        </authorList>
    </citation>
    <scope>NUCLEOTIDE SEQUENCE</scope>
    <source>
        <tissue evidence="1">Shoot tissue taken approximately 20 cm above the soil surface</tissue>
    </source>
</reference>
<protein>
    <submittedName>
        <fullName evidence="1">Uncharacterized protein</fullName>
    </submittedName>
</protein>
<dbReference type="AlphaFoldDB" id="A0A0A9FA69"/>
<organism evidence="1">
    <name type="scientific">Arundo donax</name>
    <name type="common">Giant reed</name>
    <name type="synonym">Donax arundinaceus</name>
    <dbReference type="NCBI Taxonomy" id="35708"/>
    <lineage>
        <taxon>Eukaryota</taxon>
        <taxon>Viridiplantae</taxon>
        <taxon>Streptophyta</taxon>
        <taxon>Embryophyta</taxon>
        <taxon>Tracheophyta</taxon>
        <taxon>Spermatophyta</taxon>
        <taxon>Magnoliopsida</taxon>
        <taxon>Liliopsida</taxon>
        <taxon>Poales</taxon>
        <taxon>Poaceae</taxon>
        <taxon>PACMAD clade</taxon>
        <taxon>Arundinoideae</taxon>
        <taxon>Arundineae</taxon>
        <taxon>Arundo</taxon>
    </lineage>
</organism>
<proteinExistence type="predicted"/>